<dbReference type="OrthoDB" id="9757917at2"/>
<feature type="domain" description="DNA2/NAM7 helicase-like C-terminal" evidence="8">
    <location>
        <begin position="609"/>
        <end position="784"/>
    </location>
</feature>
<dbReference type="InterPro" id="IPR047187">
    <property type="entry name" value="SF1_C_Upf1"/>
</dbReference>
<evidence type="ECO:0000256" key="2">
    <source>
        <dbReference type="ARBA" id="ARBA00022741"/>
    </source>
</evidence>
<dbReference type="eggNOG" id="COG0507">
    <property type="taxonomic scope" value="Bacteria"/>
</dbReference>
<dbReference type="InterPro" id="IPR027417">
    <property type="entry name" value="P-loop_NTPase"/>
</dbReference>
<dbReference type="GO" id="GO:0016787">
    <property type="term" value="F:hydrolase activity"/>
    <property type="evidence" value="ECO:0007669"/>
    <property type="project" value="UniProtKB-KW"/>
</dbReference>
<evidence type="ECO:0000313" key="9">
    <source>
        <dbReference type="EMBL" id="EAY25547.1"/>
    </source>
</evidence>
<dbReference type="EMBL" id="AAWS01000046">
    <property type="protein sequence ID" value="EAY25547.1"/>
    <property type="molecule type" value="Genomic_DNA"/>
</dbReference>
<dbReference type="GO" id="GO:0005524">
    <property type="term" value="F:ATP binding"/>
    <property type="evidence" value="ECO:0007669"/>
    <property type="project" value="UniProtKB-KW"/>
</dbReference>
<dbReference type="PANTHER" id="PTHR43788:SF8">
    <property type="entry name" value="DNA-BINDING PROTEIN SMUBP-2"/>
    <property type="match status" value="1"/>
</dbReference>
<dbReference type="RefSeq" id="WP_002702541.1">
    <property type="nucleotide sequence ID" value="NZ_AAWS01000046.1"/>
</dbReference>
<keyword evidence="4" id="KW-0347">Helicase</keyword>
<dbReference type="Pfam" id="PF13087">
    <property type="entry name" value="AAA_12"/>
    <property type="match status" value="1"/>
</dbReference>
<evidence type="ECO:0000259" key="7">
    <source>
        <dbReference type="Pfam" id="PF13086"/>
    </source>
</evidence>
<evidence type="ECO:0000313" key="10">
    <source>
        <dbReference type="Proteomes" id="UP000004095"/>
    </source>
</evidence>
<keyword evidence="6" id="KW-0175">Coiled coil</keyword>
<reference evidence="9 10" key="1">
    <citation type="submission" date="2007-01" db="EMBL/GenBank/DDBJ databases">
        <authorList>
            <person name="Haygood M."/>
            <person name="Podell S."/>
            <person name="Anderson C."/>
            <person name="Hopkinson B."/>
            <person name="Roe K."/>
            <person name="Barbeau K."/>
            <person name="Gaasterland T."/>
            <person name="Ferriera S."/>
            <person name="Johnson J."/>
            <person name="Kravitz S."/>
            <person name="Beeson K."/>
            <person name="Sutton G."/>
            <person name="Rogers Y.-H."/>
            <person name="Friedman R."/>
            <person name="Frazier M."/>
            <person name="Venter J.C."/>
        </authorList>
    </citation>
    <scope>NUCLEOTIDE SEQUENCE [LARGE SCALE GENOMIC DNA]</scope>
    <source>
        <strain evidence="9 10">ATCC 23134</strain>
    </source>
</reference>
<dbReference type="Gene3D" id="3.40.50.300">
    <property type="entry name" value="P-loop containing nucleotide triphosphate hydrolases"/>
    <property type="match status" value="2"/>
</dbReference>
<dbReference type="Pfam" id="PF13086">
    <property type="entry name" value="AAA_11"/>
    <property type="match status" value="1"/>
</dbReference>
<dbReference type="Proteomes" id="UP000004095">
    <property type="component" value="Unassembled WGS sequence"/>
</dbReference>
<accession>A1ZVK4</accession>
<comment type="caution">
    <text evidence="9">The sequence shown here is derived from an EMBL/GenBank/DDBJ whole genome shotgun (WGS) entry which is preliminary data.</text>
</comment>
<dbReference type="InterPro" id="IPR041677">
    <property type="entry name" value="DNA2/NAM7_AAA_11"/>
</dbReference>
<keyword evidence="10" id="KW-1185">Reference proteome</keyword>
<dbReference type="InterPro" id="IPR041679">
    <property type="entry name" value="DNA2/NAM7-like_C"/>
</dbReference>
<keyword evidence="2" id="KW-0547">Nucleotide-binding</keyword>
<dbReference type="InterPro" id="IPR050534">
    <property type="entry name" value="Coronavir_polyprotein_1ab"/>
</dbReference>
<proteinExistence type="inferred from homology"/>
<gene>
    <name evidence="9" type="ORF">M23134_00645</name>
</gene>
<protein>
    <recommendedName>
        <fullName evidence="11">DNA helicase</fullName>
    </recommendedName>
</protein>
<evidence type="ECO:0000256" key="5">
    <source>
        <dbReference type="ARBA" id="ARBA00022840"/>
    </source>
</evidence>
<dbReference type="eggNOG" id="COG1112">
    <property type="taxonomic scope" value="Bacteria"/>
</dbReference>
<evidence type="ECO:0000259" key="8">
    <source>
        <dbReference type="Pfam" id="PF13087"/>
    </source>
</evidence>
<sequence length="917" mass="105069">MRIQQLVHYFKDCYQADQREATVWNLFDKKIEHKNVTDKQEQLLNQNLPQEYIPLDKAQHIEKELQLYQREKSLYYFAFFVTGHNPNEHIGPRKLCAPLLYYPAELVKKKEDYYVKIDFSKQQVNYPLLAMLNQPDHNVEEIFKQIPQEAITFTEAKELTDVLKKYWTEVNFEEMYRYPEDLLTEEALKKLIKSKILRLVPASAAGVMMSSNTTRGVINELGLIGNSDQFSSALKALFGEAPPAHYPPPKPSLVPSVLSKAQKKVLAMAQCHPLSIVVGPPGTGKTYTIAALATDHLTRGESVLIASQMNHAVDVVGDKIEQQLGFKNGVIRGGKSQYMKDLKLYIKNILSGIGIPDPGQVPEAKKKYQQMGNRLQTIEQEIQALEVLFDQRVNEEIKWGNFIAANNQAKNLIKRWIVNFKTNRIRNKSTERPIHWELVSKLEGLLAQRTKLLKEYIHLGYQLKLVDVIRFKRKDLSNFLKAIKARKGHKQAQLFDSIDFDTILSTFPIWLVNLSDVSNVLPLRQDMFDVAIIDEASQCDIASCLAILQRAKRVVIVGDPSQLRHVSFLSEARQNFLRKQHHLDNETVFDLDYRNQSVLDAVNGSIETQDAITFLDEHYRSLPEIINFSNKFFYQNRLNLMTQTPHNERVKSLQLLTNEGERSPKGYNEGESEMIIARIKKTVENEQILSKDICHSIGVLSPFRAQVDYLTKRISEEISLASLKKHNLMVGTAHSFQGEERDMMFISFVVDQHSASGSFVHINKEDLFNVAITRARAKQFVVTSAAPQELKNQTLLKQYLSYVVDEEKNFSRNYDPSGAHCTFADEVETALQSLKYHCFRSYPIAGLDIDIVVQDKHKTMGINLIGFPGIYENAFTLERYKILSRAGVPIVPLPYLTWKYDQAKCIEVIEATLRKLK</sequence>
<dbReference type="GO" id="GO:0043139">
    <property type="term" value="F:5'-3' DNA helicase activity"/>
    <property type="evidence" value="ECO:0007669"/>
    <property type="project" value="TreeGrafter"/>
</dbReference>
<evidence type="ECO:0000256" key="3">
    <source>
        <dbReference type="ARBA" id="ARBA00022801"/>
    </source>
</evidence>
<evidence type="ECO:0000256" key="1">
    <source>
        <dbReference type="ARBA" id="ARBA00007913"/>
    </source>
</evidence>
<keyword evidence="5" id="KW-0067">ATP-binding</keyword>
<keyword evidence="3" id="KW-0378">Hydrolase</keyword>
<name>A1ZVK4_MICM2</name>
<dbReference type="PANTHER" id="PTHR43788">
    <property type="entry name" value="DNA2/NAM7 HELICASE FAMILY MEMBER"/>
    <property type="match status" value="1"/>
</dbReference>
<feature type="domain" description="DNA2/NAM7 helicase helicase" evidence="7">
    <location>
        <begin position="262"/>
        <end position="564"/>
    </location>
</feature>
<evidence type="ECO:0000256" key="6">
    <source>
        <dbReference type="SAM" id="Coils"/>
    </source>
</evidence>
<evidence type="ECO:0008006" key="11">
    <source>
        <dbReference type="Google" id="ProtNLM"/>
    </source>
</evidence>
<dbReference type="AlphaFoldDB" id="A1ZVK4"/>
<dbReference type="CDD" id="cd18808">
    <property type="entry name" value="SF1_C_Upf1"/>
    <property type="match status" value="1"/>
</dbReference>
<feature type="coiled-coil region" evidence="6">
    <location>
        <begin position="361"/>
        <end position="388"/>
    </location>
</feature>
<comment type="similarity">
    <text evidence="1">Belongs to the DNA2/NAM7 helicase family.</text>
</comment>
<evidence type="ECO:0000256" key="4">
    <source>
        <dbReference type="ARBA" id="ARBA00022806"/>
    </source>
</evidence>
<dbReference type="SUPFAM" id="SSF52540">
    <property type="entry name" value="P-loop containing nucleoside triphosphate hydrolases"/>
    <property type="match status" value="1"/>
</dbReference>
<organism evidence="9 10">
    <name type="scientific">Microscilla marina ATCC 23134</name>
    <dbReference type="NCBI Taxonomy" id="313606"/>
    <lineage>
        <taxon>Bacteria</taxon>
        <taxon>Pseudomonadati</taxon>
        <taxon>Bacteroidota</taxon>
        <taxon>Cytophagia</taxon>
        <taxon>Cytophagales</taxon>
        <taxon>Microscillaceae</taxon>
        <taxon>Microscilla</taxon>
    </lineage>
</organism>